<dbReference type="InterPro" id="IPR007313">
    <property type="entry name" value="FxsA"/>
</dbReference>
<dbReference type="GO" id="GO:0016020">
    <property type="term" value="C:membrane"/>
    <property type="evidence" value="ECO:0007669"/>
    <property type="project" value="InterPro"/>
</dbReference>
<dbReference type="STRING" id="1445510.YC6258_04502"/>
<dbReference type="PANTHER" id="PTHR35335">
    <property type="entry name" value="UPF0716 PROTEIN FXSA"/>
    <property type="match status" value="1"/>
</dbReference>
<reference evidence="3 4" key="1">
    <citation type="submission" date="2014-01" db="EMBL/GenBank/DDBJ databases">
        <title>Full genme sequencing of cellulolytic bacterium Gynuella sunshinyii YC6258T gen. nov., sp. nov.</title>
        <authorList>
            <person name="Khan H."/>
            <person name="Chung E.J."/>
            <person name="Chung Y.R."/>
        </authorList>
    </citation>
    <scope>NUCLEOTIDE SEQUENCE [LARGE SCALE GENOMIC DNA]</scope>
    <source>
        <strain evidence="3 4">YC6258</strain>
    </source>
</reference>
<proteinExistence type="predicted"/>
<gene>
    <name evidence="3" type="ORF">YC6258_04502</name>
</gene>
<dbReference type="NCBIfam" id="NF008528">
    <property type="entry name" value="PRK11463.1-2"/>
    <property type="match status" value="1"/>
</dbReference>
<dbReference type="EMBL" id="CP007142">
    <property type="protein sequence ID" value="AJQ96534.1"/>
    <property type="molecule type" value="Genomic_DNA"/>
</dbReference>
<feature type="transmembrane region" description="Helical" evidence="2">
    <location>
        <begin position="73"/>
        <end position="99"/>
    </location>
</feature>
<sequence length="149" mass="16132">MPLIFVLLLAFIIELIVLIKVGALIGAINTVLLVFLTATIGIAIIFRQGFTVLQRAQVLSQEGKVPALELVEALLLLVAAVLLFTPGFISDFMGFMLLVPPLRAHLAKTTIGKAIARKTYFRGPAGGGNRSSQRGQIIEGEYTDLEKKE</sequence>
<dbReference type="HOGENOM" id="CLU_085083_0_2_6"/>
<evidence type="ECO:0000313" key="4">
    <source>
        <dbReference type="Proteomes" id="UP000032266"/>
    </source>
</evidence>
<accession>A0A0C5W1I0</accession>
<dbReference type="RefSeq" id="WP_044618525.1">
    <property type="nucleotide sequence ID" value="NZ_CP007142.1"/>
</dbReference>
<keyword evidence="2" id="KW-0472">Membrane</keyword>
<dbReference type="Pfam" id="PF04186">
    <property type="entry name" value="FxsA"/>
    <property type="match status" value="1"/>
</dbReference>
<protein>
    <submittedName>
        <fullName evidence="3">Protein affecting phage T7 exclusion by the F plasmid</fullName>
    </submittedName>
</protein>
<evidence type="ECO:0000256" key="1">
    <source>
        <dbReference type="SAM" id="MobiDB-lite"/>
    </source>
</evidence>
<keyword evidence="2" id="KW-0812">Transmembrane</keyword>
<evidence type="ECO:0000313" key="3">
    <source>
        <dbReference type="EMBL" id="AJQ96534.1"/>
    </source>
</evidence>
<keyword evidence="2" id="KW-1133">Transmembrane helix</keyword>
<dbReference type="Proteomes" id="UP000032266">
    <property type="component" value="Chromosome"/>
</dbReference>
<dbReference type="OrthoDB" id="9792788at2"/>
<dbReference type="PANTHER" id="PTHR35335:SF1">
    <property type="entry name" value="UPF0716 PROTEIN FXSA"/>
    <property type="match status" value="1"/>
</dbReference>
<organism evidence="3 4">
    <name type="scientific">Gynuella sunshinyii YC6258</name>
    <dbReference type="NCBI Taxonomy" id="1445510"/>
    <lineage>
        <taxon>Bacteria</taxon>
        <taxon>Pseudomonadati</taxon>
        <taxon>Pseudomonadota</taxon>
        <taxon>Gammaproteobacteria</taxon>
        <taxon>Oceanospirillales</taxon>
        <taxon>Saccharospirillaceae</taxon>
        <taxon>Gynuella</taxon>
    </lineage>
</organism>
<feature type="transmembrane region" description="Helical" evidence="2">
    <location>
        <begin position="6"/>
        <end position="25"/>
    </location>
</feature>
<dbReference type="KEGG" id="gsn:YC6258_04502"/>
<name>A0A0C5W1I0_9GAMM</name>
<evidence type="ECO:0000256" key="2">
    <source>
        <dbReference type="SAM" id="Phobius"/>
    </source>
</evidence>
<dbReference type="AlphaFoldDB" id="A0A0C5W1I0"/>
<feature type="region of interest" description="Disordered" evidence="1">
    <location>
        <begin position="125"/>
        <end position="149"/>
    </location>
</feature>
<feature type="transmembrane region" description="Helical" evidence="2">
    <location>
        <begin position="32"/>
        <end position="53"/>
    </location>
</feature>
<keyword evidence="4" id="KW-1185">Reference proteome</keyword>